<evidence type="ECO:0000313" key="6">
    <source>
        <dbReference type="EMBL" id="MEM5947786.1"/>
    </source>
</evidence>
<gene>
    <name evidence="5 6" type="primary">queA</name>
    <name evidence="6" type="ORF">WKV44_04435</name>
</gene>
<dbReference type="SUPFAM" id="SSF111337">
    <property type="entry name" value="QueA-like"/>
    <property type="match status" value="1"/>
</dbReference>
<evidence type="ECO:0000256" key="2">
    <source>
        <dbReference type="ARBA" id="ARBA00022679"/>
    </source>
</evidence>
<evidence type="ECO:0000256" key="5">
    <source>
        <dbReference type="HAMAP-Rule" id="MF_00113"/>
    </source>
</evidence>
<dbReference type="Gene3D" id="3.40.1780.10">
    <property type="entry name" value="QueA-like"/>
    <property type="match status" value="1"/>
</dbReference>
<dbReference type="InterPro" id="IPR042119">
    <property type="entry name" value="QueA_dom2"/>
</dbReference>
<comment type="subunit">
    <text evidence="5">Monomer.</text>
</comment>
<comment type="function">
    <text evidence="5">Transfers and isomerizes the ribose moiety from AdoMet to the 7-aminomethyl group of 7-deazaguanine (preQ1-tRNA) to give epoxyqueuosine (oQ-tRNA).</text>
</comment>
<organism evidence="6 7">
    <name type="scientific">Rarispira pelagica</name>
    <dbReference type="NCBI Taxonomy" id="3141764"/>
    <lineage>
        <taxon>Bacteria</taxon>
        <taxon>Pseudomonadati</taxon>
        <taxon>Spirochaetota</taxon>
        <taxon>Spirochaetia</taxon>
        <taxon>Winmispirales</taxon>
        <taxon>Winmispiraceae</taxon>
        <taxon>Rarispira</taxon>
    </lineage>
</organism>
<dbReference type="RefSeq" id="WP_420069236.1">
    <property type="nucleotide sequence ID" value="NZ_JBCHKQ010000002.1"/>
</dbReference>
<keyword evidence="6" id="KW-0328">Glycosyltransferase</keyword>
<dbReference type="InterPro" id="IPR003699">
    <property type="entry name" value="QueA"/>
</dbReference>
<comment type="pathway">
    <text evidence="5">tRNA modification; tRNA-queuosine biosynthesis.</text>
</comment>
<dbReference type="HAMAP" id="MF_00113">
    <property type="entry name" value="QueA"/>
    <property type="match status" value="1"/>
</dbReference>
<name>A0ABU9UAU7_9SPIR</name>
<evidence type="ECO:0000256" key="4">
    <source>
        <dbReference type="ARBA" id="ARBA00022785"/>
    </source>
</evidence>
<dbReference type="Gene3D" id="2.40.10.240">
    <property type="entry name" value="QueA-like"/>
    <property type="match status" value="1"/>
</dbReference>
<keyword evidence="4 5" id="KW-0671">Queuosine biosynthesis</keyword>
<keyword evidence="2 5" id="KW-0808">Transferase</keyword>
<protein>
    <recommendedName>
        <fullName evidence="5">S-adenosylmethionine:tRNA ribosyltransferase-isomerase</fullName>
        <ecNumber evidence="5">2.4.99.17</ecNumber>
    </recommendedName>
    <alternativeName>
        <fullName evidence="5">Queuosine biosynthesis protein QueA</fullName>
    </alternativeName>
</protein>
<dbReference type="EMBL" id="JBCHKQ010000002">
    <property type="protein sequence ID" value="MEM5947786.1"/>
    <property type="molecule type" value="Genomic_DNA"/>
</dbReference>
<comment type="caution">
    <text evidence="6">The sequence shown here is derived from an EMBL/GenBank/DDBJ whole genome shotgun (WGS) entry which is preliminary data.</text>
</comment>
<evidence type="ECO:0000256" key="1">
    <source>
        <dbReference type="ARBA" id="ARBA00022490"/>
    </source>
</evidence>
<reference evidence="6 7" key="1">
    <citation type="submission" date="2024-03" db="EMBL/GenBank/DDBJ databases">
        <title>Ignisphaera cupida sp. nov., a hyperthermophilic hydrolytic archaeon from a hot spring of Kamchatka, and proposal of Ignisphaeraceae fam. nov.</title>
        <authorList>
            <person name="Podosokorskaya O.A."/>
            <person name="Elcheninov A.G."/>
            <person name="Maltseva A.I."/>
            <person name="Zayulina K.S."/>
            <person name="Novikov A."/>
            <person name="Merkel A.Y."/>
        </authorList>
    </citation>
    <scope>NUCLEOTIDE SEQUENCE [LARGE SCALE GENOMIC DNA]</scope>
    <source>
        <strain evidence="6 7">38H-sp</strain>
    </source>
</reference>
<evidence type="ECO:0000313" key="7">
    <source>
        <dbReference type="Proteomes" id="UP001466331"/>
    </source>
</evidence>
<dbReference type="Proteomes" id="UP001466331">
    <property type="component" value="Unassembled WGS sequence"/>
</dbReference>
<comment type="similarity">
    <text evidence="5">Belongs to the QueA family.</text>
</comment>
<comment type="catalytic activity">
    <reaction evidence="5">
        <text>7-aminomethyl-7-carbaguanosine(34) in tRNA + S-adenosyl-L-methionine = epoxyqueuosine(34) in tRNA + adenine + L-methionine + 2 H(+)</text>
        <dbReference type="Rhea" id="RHEA:32155"/>
        <dbReference type="Rhea" id="RHEA-COMP:10342"/>
        <dbReference type="Rhea" id="RHEA-COMP:18582"/>
        <dbReference type="ChEBI" id="CHEBI:15378"/>
        <dbReference type="ChEBI" id="CHEBI:16708"/>
        <dbReference type="ChEBI" id="CHEBI:57844"/>
        <dbReference type="ChEBI" id="CHEBI:59789"/>
        <dbReference type="ChEBI" id="CHEBI:82833"/>
        <dbReference type="ChEBI" id="CHEBI:194443"/>
        <dbReference type="EC" id="2.4.99.17"/>
    </reaction>
</comment>
<dbReference type="NCBIfam" id="TIGR00113">
    <property type="entry name" value="queA"/>
    <property type="match status" value="1"/>
</dbReference>
<keyword evidence="1 5" id="KW-0963">Cytoplasm</keyword>
<accession>A0ABU9UAU7</accession>
<comment type="subcellular location">
    <subcellularLocation>
        <location evidence="5">Cytoplasm</location>
    </subcellularLocation>
</comment>
<sequence>MKTKDFFFNLPEDLIAQYPSQKREQSRLMVLYKKTGQIEHSLVENLPSYVSDACIVFNDTRVRKARIIAEKKQTGAKVEFLFIEKINDFLWKAITSKSKKQKPGDWYYLPGGITVKIDSDCENGEKIVRFSTSVDDDYFDKYGHVPLPPYIKREDDFRDFERYQTVFAKNTGSVAAPTAGLHFSDELLQALNTNNHIVYVTLHVGLGTFLPVRTENVEEHHMHEEAFFVSDESASIINQARASGKKICAIGTTSVRTLESSYDNSVDRIVSKYGKTNLFIYPGYNFNVVDIMFTNFHTPGSSLLMLVSAFAGTELIKEAYRIAIEKKYRFFSYGDAMLIL</sequence>
<evidence type="ECO:0000256" key="3">
    <source>
        <dbReference type="ARBA" id="ARBA00022691"/>
    </source>
</evidence>
<dbReference type="NCBIfam" id="NF001140">
    <property type="entry name" value="PRK00147.1"/>
    <property type="match status" value="1"/>
</dbReference>
<proteinExistence type="inferred from homology"/>
<dbReference type="InterPro" id="IPR036100">
    <property type="entry name" value="QueA_sf"/>
</dbReference>
<keyword evidence="3 5" id="KW-0949">S-adenosyl-L-methionine</keyword>
<dbReference type="InterPro" id="IPR042118">
    <property type="entry name" value="QueA_dom1"/>
</dbReference>
<dbReference type="PANTHER" id="PTHR30307:SF0">
    <property type="entry name" value="S-ADENOSYLMETHIONINE:TRNA RIBOSYLTRANSFERASE-ISOMERASE"/>
    <property type="match status" value="1"/>
</dbReference>
<dbReference type="Pfam" id="PF02547">
    <property type="entry name" value="Queuosine_synth"/>
    <property type="match status" value="1"/>
</dbReference>
<dbReference type="PANTHER" id="PTHR30307">
    <property type="entry name" value="S-ADENOSYLMETHIONINE:TRNA RIBOSYLTRANSFERASE-ISOMERASE"/>
    <property type="match status" value="1"/>
</dbReference>
<dbReference type="GO" id="GO:0051075">
    <property type="term" value="F:S-adenosylmethionine:tRNA ribosyltransferase-isomerase activity"/>
    <property type="evidence" value="ECO:0007669"/>
    <property type="project" value="UniProtKB-EC"/>
</dbReference>
<dbReference type="EC" id="2.4.99.17" evidence="5"/>
<keyword evidence="7" id="KW-1185">Reference proteome</keyword>